<dbReference type="EMBL" id="PYGA01000015">
    <property type="protein sequence ID" value="PSK95416.1"/>
    <property type="molecule type" value="Genomic_DNA"/>
</dbReference>
<keyword evidence="1" id="KW-1133">Transmembrane helix</keyword>
<evidence type="ECO:0000313" key="2">
    <source>
        <dbReference type="EMBL" id="PSK95416.1"/>
    </source>
</evidence>
<sequence length="166" mass="16473">MGAITGGGVVGEGRGMDITRALVRAAGWTAAGYWLVYTVGKVYMASRGEIGMPGRPAPPEAYADIADPALAQLGNAALGLAAAGLALAAILPAARGIPRPVLLGALTIGAVFTVLGLTATLMHSAPWPETVITAIGAFAFTAVTVAAYRRAPGTATAAPPAARAPV</sequence>
<dbReference type="AlphaFoldDB" id="A0A2P8DDW5"/>
<accession>A0A2P8DDW5</accession>
<evidence type="ECO:0000313" key="3">
    <source>
        <dbReference type="Proteomes" id="UP000240542"/>
    </source>
</evidence>
<keyword evidence="3" id="KW-1185">Reference proteome</keyword>
<feature type="transmembrane region" description="Helical" evidence="1">
    <location>
        <begin position="76"/>
        <end position="94"/>
    </location>
</feature>
<gene>
    <name evidence="2" type="ORF">CLV63_11576</name>
</gene>
<keyword evidence="1" id="KW-0812">Transmembrane</keyword>
<evidence type="ECO:0008006" key="4">
    <source>
        <dbReference type="Google" id="ProtNLM"/>
    </source>
</evidence>
<reference evidence="2 3" key="1">
    <citation type="submission" date="2018-03" db="EMBL/GenBank/DDBJ databases">
        <title>Genomic Encyclopedia of Archaeal and Bacterial Type Strains, Phase II (KMG-II): from individual species to whole genera.</title>
        <authorList>
            <person name="Goeker M."/>
        </authorList>
    </citation>
    <scope>NUCLEOTIDE SEQUENCE [LARGE SCALE GENOMIC DNA]</scope>
    <source>
        <strain evidence="2 3">DSM 45312</strain>
    </source>
</reference>
<feature type="transmembrane region" description="Helical" evidence="1">
    <location>
        <begin position="131"/>
        <end position="148"/>
    </location>
</feature>
<protein>
    <recommendedName>
        <fullName evidence="4">DoxX-like protein</fullName>
    </recommendedName>
</protein>
<comment type="caution">
    <text evidence="2">The sequence shown here is derived from an EMBL/GenBank/DDBJ whole genome shotgun (WGS) entry which is preliminary data.</text>
</comment>
<dbReference type="Proteomes" id="UP000240542">
    <property type="component" value="Unassembled WGS sequence"/>
</dbReference>
<proteinExistence type="predicted"/>
<keyword evidence="1" id="KW-0472">Membrane</keyword>
<evidence type="ECO:0000256" key="1">
    <source>
        <dbReference type="SAM" id="Phobius"/>
    </source>
</evidence>
<feature type="transmembrane region" description="Helical" evidence="1">
    <location>
        <begin position="101"/>
        <end position="125"/>
    </location>
</feature>
<name>A0A2P8DDW5_9ACTN</name>
<organism evidence="2 3">
    <name type="scientific">Murinocardiopsis flavida</name>
    <dbReference type="NCBI Taxonomy" id="645275"/>
    <lineage>
        <taxon>Bacteria</taxon>
        <taxon>Bacillati</taxon>
        <taxon>Actinomycetota</taxon>
        <taxon>Actinomycetes</taxon>
        <taxon>Streptosporangiales</taxon>
        <taxon>Nocardiopsidaceae</taxon>
        <taxon>Murinocardiopsis</taxon>
    </lineage>
</organism>